<dbReference type="GO" id="GO:0006515">
    <property type="term" value="P:protein quality control for misfolded or incompletely synthesized proteins"/>
    <property type="evidence" value="ECO:0007669"/>
    <property type="project" value="TreeGrafter"/>
</dbReference>
<dbReference type="InterPro" id="IPR001907">
    <property type="entry name" value="ClpP"/>
</dbReference>
<evidence type="ECO:0000256" key="3">
    <source>
        <dbReference type="RuleBase" id="RU003567"/>
    </source>
</evidence>
<dbReference type="GO" id="GO:0009536">
    <property type="term" value="C:plastid"/>
    <property type="evidence" value="ECO:0007669"/>
    <property type="project" value="UniProtKB-ARBA"/>
</dbReference>
<dbReference type="FunFam" id="3.90.226.10:FF:000020">
    <property type="entry name" value="ATP-dependent Clp protease proteolytic subunit"/>
    <property type="match status" value="1"/>
</dbReference>
<organism evidence="5 6">
    <name type="scientific">Apatococcus fuscideae</name>
    <dbReference type="NCBI Taxonomy" id="2026836"/>
    <lineage>
        <taxon>Eukaryota</taxon>
        <taxon>Viridiplantae</taxon>
        <taxon>Chlorophyta</taxon>
        <taxon>core chlorophytes</taxon>
        <taxon>Trebouxiophyceae</taxon>
        <taxon>Chlorellales</taxon>
        <taxon>Chlorellaceae</taxon>
        <taxon>Apatococcus</taxon>
    </lineage>
</organism>
<evidence type="ECO:0000256" key="4">
    <source>
        <dbReference type="SAM" id="MobiDB-lite"/>
    </source>
</evidence>
<evidence type="ECO:0000313" key="5">
    <source>
        <dbReference type="EMBL" id="KAK9832666.1"/>
    </source>
</evidence>
<comment type="caution">
    <text evidence="5">The sequence shown here is derived from an EMBL/GenBank/DDBJ whole genome shotgun (WGS) entry which is preliminary data.</text>
</comment>
<dbReference type="PANTHER" id="PTHR10381:SF6">
    <property type="entry name" value="ATP-DEPENDENT CLP PROTEASE PROTEOLYTIC SUBUNIT-RELATED PROTEIN 3, CHLOROPLASTIC"/>
    <property type="match status" value="1"/>
</dbReference>
<gene>
    <name evidence="5" type="ORF">WJX84_008782</name>
</gene>
<sequence length="315" mass="34531">MGSTHCLHTRGPFCQRVNSPTPSSRSSSCPKHPPRQHLTQQTSWLSHAQARPSRCCSADASSMDASNLWTPPTTLEMPDIQASGGGAASVSTGYDEHRSRTPPPDLPSLLLDSRIVYLGMPLVPAVSELIIAELLYLQYQDRTKPLYMYINSTGTSRADGETVGFETEGTAIYDTMCYLKNEINTVGVGVAIGQSCMILSAGTKGKRFMLPHATAMLQQPRVPPTGQRQAVEIQIKWREVLAQKQTLLDIMSRTTGHSVEKLDADMQRPLYMQPADAIEYGVVDGIVQSEQTIIDTVKKPEQYDKEAGLVARPAQ</sequence>
<dbReference type="GO" id="GO:0004176">
    <property type="term" value="F:ATP-dependent peptidase activity"/>
    <property type="evidence" value="ECO:0007669"/>
    <property type="project" value="InterPro"/>
</dbReference>
<dbReference type="AlphaFoldDB" id="A0AAW1RFV9"/>
<dbReference type="SUPFAM" id="SSF52096">
    <property type="entry name" value="ClpP/crotonase"/>
    <property type="match status" value="1"/>
</dbReference>
<evidence type="ECO:0000313" key="6">
    <source>
        <dbReference type="Proteomes" id="UP001485043"/>
    </source>
</evidence>
<dbReference type="Proteomes" id="UP001485043">
    <property type="component" value="Unassembled WGS sequence"/>
</dbReference>
<dbReference type="EMBL" id="JALJOV010002228">
    <property type="protein sequence ID" value="KAK9832666.1"/>
    <property type="molecule type" value="Genomic_DNA"/>
</dbReference>
<dbReference type="GO" id="GO:0004252">
    <property type="term" value="F:serine-type endopeptidase activity"/>
    <property type="evidence" value="ECO:0007669"/>
    <property type="project" value="InterPro"/>
</dbReference>
<name>A0AAW1RFV9_9CHLO</name>
<dbReference type="InterPro" id="IPR029045">
    <property type="entry name" value="ClpP/crotonase-like_dom_sf"/>
</dbReference>
<dbReference type="PRINTS" id="PR00127">
    <property type="entry name" value="CLPPROTEASEP"/>
</dbReference>
<reference evidence="5 6" key="1">
    <citation type="journal article" date="2024" name="Nat. Commun.">
        <title>Phylogenomics reveals the evolutionary origins of lichenization in chlorophyte algae.</title>
        <authorList>
            <person name="Puginier C."/>
            <person name="Libourel C."/>
            <person name="Otte J."/>
            <person name="Skaloud P."/>
            <person name="Haon M."/>
            <person name="Grisel S."/>
            <person name="Petersen M."/>
            <person name="Berrin J.G."/>
            <person name="Delaux P.M."/>
            <person name="Dal Grande F."/>
            <person name="Keller J."/>
        </authorList>
    </citation>
    <scope>NUCLEOTIDE SEQUENCE [LARGE SCALE GENOMIC DNA]</scope>
    <source>
        <strain evidence="5 6">SAG 2523</strain>
    </source>
</reference>
<proteinExistence type="inferred from homology"/>
<protein>
    <recommendedName>
        <fullName evidence="3">ATP-dependent Clp protease proteolytic subunit</fullName>
    </recommendedName>
</protein>
<evidence type="ECO:0000256" key="1">
    <source>
        <dbReference type="ARBA" id="ARBA00007039"/>
    </source>
</evidence>
<dbReference type="GO" id="GO:0009368">
    <property type="term" value="C:endopeptidase Clp complex"/>
    <property type="evidence" value="ECO:0007669"/>
    <property type="project" value="TreeGrafter"/>
</dbReference>
<feature type="region of interest" description="Disordered" evidence="4">
    <location>
        <begin position="70"/>
        <end position="105"/>
    </location>
</feature>
<feature type="region of interest" description="Disordered" evidence="4">
    <location>
        <begin position="1"/>
        <end position="44"/>
    </location>
</feature>
<accession>A0AAW1RFV9</accession>
<evidence type="ECO:0000256" key="2">
    <source>
        <dbReference type="ARBA" id="ARBA00062827"/>
    </source>
</evidence>
<dbReference type="Pfam" id="PF00574">
    <property type="entry name" value="CLP_protease"/>
    <property type="match status" value="1"/>
</dbReference>
<dbReference type="Gene3D" id="3.90.226.10">
    <property type="entry name" value="2-enoyl-CoA Hydratase, Chain A, domain 1"/>
    <property type="match status" value="1"/>
</dbReference>
<dbReference type="CDD" id="cd07017">
    <property type="entry name" value="S14_ClpP_2"/>
    <property type="match status" value="1"/>
</dbReference>
<keyword evidence="6" id="KW-1185">Reference proteome</keyword>
<dbReference type="InterPro" id="IPR023562">
    <property type="entry name" value="ClpP/TepA"/>
</dbReference>
<dbReference type="GO" id="GO:0051117">
    <property type="term" value="F:ATPase binding"/>
    <property type="evidence" value="ECO:0007669"/>
    <property type="project" value="TreeGrafter"/>
</dbReference>
<dbReference type="PANTHER" id="PTHR10381">
    <property type="entry name" value="ATP-DEPENDENT CLP PROTEASE PROTEOLYTIC SUBUNIT"/>
    <property type="match status" value="1"/>
</dbReference>
<comment type="similarity">
    <text evidence="1 3">Belongs to the peptidase S14 family.</text>
</comment>
<comment type="subunit">
    <text evidence="2">Component of the chloroplastic Clp protease core complex which consist of at least 16 proteins: CLPP4 (3 copies), CLPP5 (3 copies), CLPR4 (2 copies), ClpP1 (1 copy), CLPP6 (1 copy), CLPR2 (1 copy), CLPT1 (1 copy), CLPT2 (1 copy) and 3 copies of CLPP3 and/or CLPR1 and/or CLPR3. The core complex is organized in two heptameric rings, one containing CLPP3,4,5,6 in a 1:2:3:1 ratio and the other CLPP1 and CLPR1,2,3,4 in a 3:1:1:1:1 ratio.</text>
</comment>
<feature type="compositionally biased region" description="Low complexity" evidence="4">
    <location>
        <begin position="19"/>
        <end position="30"/>
    </location>
</feature>